<keyword evidence="5" id="KW-0029">Amino-acid transport</keyword>
<feature type="transmembrane region" description="Helical" evidence="8">
    <location>
        <begin position="115"/>
        <end position="138"/>
    </location>
</feature>
<protein>
    <recommendedName>
        <fullName evidence="9">Amino acid transporter transmembrane domain-containing protein</fullName>
    </recommendedName>
</protein>
<evidence type="ECO:0000256" key="4">
    <source>
        <dbReference type="ARBA" id="ARBA00022692"/>
    </source>
</evidence>
<evidence type="ECO:0000256" key="7">
    <source>
        <dbReference type="ARBA" id="ARBA00023136"/>
    </source>
</evidence>
<organism evidence="10">
    <name type="scientific">Lichtheimia ramosa</name>
    <dbReference type="NCBI Taxonomy" id="688394"/>
    <lineage>
        <taxon>Eukaryota</taxon>
        <taxon>Fungi</taxon>
        <taxon>Fungi incertae sedis</taxon>
        <taxon>Mucoromycota</taxon>
        <taxon>Mucoromycotina</taxon>
        <taxon>Mucoromycetes</taxon>
        <taxon>Mucorales</taxon>
        <taxon>Lichtheimiaceae</taxon>
        <taxon>Lichtheimia</taxon>
    </lineage>
</organism>
<feature type="transmembrane region" description="Helical" evidence="8">
    <location>
        <begin position="71"/>
        <end position="94"/>
    </location>
</feature>
<dbReference type="InterPro" id="IPR013057">
    <property type="entry name" value="AA_transpt_TM"/>
</dbReference>
<keyword evidence="7 8" id="KW-0472">Membrane</keyword>
<dbReference type="AlphaFoldDB" id="A0A077X2C8"/>
<name>A0A077X2C8_9FUNG</name>
<keyword evidence="6 8" id="KW-1133">Transmembrane helix</keyword>
<dbReference type="GO" id="GO:0016020">
    <property type="term" value="C:membrane"/>
    <property type="evidence" value="ECO:0007669"/>
    <property type="project" value="UniProtKB-SubCell"/>
</dbReference>
<gene>
    <name evidence="10" type="ORF">LRAMOSA05360</name>
</gene>
<keyword evidence="4 8" id="KW-0812">Transmembrane</keyword>
<evidence type="ECO:0000256" key="3">
    <source>
        <dbReference type="ARBA" id="ARBA00022448"/>
    </source>
</evidence>
<feature type="transmembrane region" description="Helical" evidence="8">
    <location>
        <begin position="158"/>
        <end position="176"/>
    </location>
</feature>
<feature type="transmembrane region" description="Helical" evidence="8">
    <location>
        <begin position="299"/>
        <end position="319"/>
    </location>
</feature>
<feature type="transmembrane region" description="Helical" evidence="8">
    <location>
        <begin position="420"/>
        <end position="445"/>
    </location>
</feature>
<accession>A0A077X2C8</accession>
<feature type="transmembrane region" description="Helical" evidence="8">
    <location>
        <begin position="188"/>
        <end position="207"/>
    </location>
</feature>
<proteinExistence type="inferred from homology"/>
<evidence type="ECO:0000256" key="1">
    <source>
        <dbReference type="ARBA" id="ARBA00004141"/>
    </source>
</evidence>
<feature type="transmembrane region" description="Helical" evidence="8">
    <location>
        <begin position="260"/>
        <end position="284"/>
    </location>
</feature>
<dbReference type="PANTHER" id="PTHR22950:SF458">
    <property type="entry name" value="SODIUM-COUPLED NEUTRAL AMINO ACID TRANSPORTER 11-RELATED"/>
    <property type="match status" value="1"/>
</dbReference>
<dbReference type="PANTHER" id="PTHR22950">
    <property type="entry name" value="AMINO ACID TRANSPORTER"/>
    <property type="match status" value="1"/>
</dbReference>
<feature type="transmembrane region" description="Helical" evidence="8">
    <location>
        <begin position="45"/>
        <end position="65"/>
    </location>
</feature>
<dbReference type="Pfam" id="PF01490">
    <property type="entry name" value="Aa_trans"/>
    <property type="match status" value="1"/>
</dbReference>
<feature type="transmembrane region" description="Helical" evidence="8">
    <location>
        <begin position="340"/>
        <end position="360"/>
    </location>
</feature>
<feature type="domain" description="Amino acid transporter transmembrane" evidence="9">
    <location>
        <begin position="43"/>
        <end position="400"/>
    </location>
</feature>
<evidence type="ECO:0000256" key="8">
    <source>
        <dbReference type="SAM" id="Phobius"/>
    </source>
</evidence>
<comment type="subcellular location">
    <subcellularLocation>
        <location evidence="1">Membrane</location>
        <topology evidence="1">Multi-pass membrane protein</topology>
    </subcellularLocation>
</comment>
<evidence type="ECO:0000256" key="2">
    <source>
        <dbReference type="ARBA" id="ARBA00008066"/>
    </source>
</evidence>
<dbReference type="EMBL" id="LK023379">
    <property type="protein sequence ID" value="CDS13182.1"/>
    <property type="molecule type" value="Genomic_DNA"/>
</dbReference>
<keyword evidence="3" id="KW-0813">Transport</keyword>
<feature type="transmembrane region" description="Helical" evidence="8">
    <location>
        <begin position="227"/>
        <end position="248"/>
    </location>
</feature>
<dbReference type="GO" id="GO:0015179">
    <property type="term" value="F:L-amino acid transmembrane transporter activity"/>
    <property type="evidence" value="ECO:0007669"/>
    <property type="project" value="TreeGrafter"/>
</dbReference>
<sequence length="446" mass="48728">MPPYGSVDDAENNTNLITAQEAIQIDHDVLQANQPGYGTRNKVEVAFNLVNATVGAGIIGLPFAIYNAGLVFGLVASIFVALISQLGLYMLISAGHRVHIYKYADLVEYLLGRPGFWFLNTTLLVQSIGITISYYILLGDTIPSVLALYFPQYSFLKSRTTVICLVSVFLVFPLNLPRSIGRLARWSIVSVLCIPLIIIVILVRAPAYIDDDHTLPITVTGPNMCSALGIIAFAFACPHVAFSNYLSLEDQSSRGWYQTTVLATTMSWVISMVFAITGFLVFGYDVKSNVFLNFATDDIIINIGRLVLGISMILTIPMGTYPTRECILKYFGLEHHPSRVLHWTVTILVSIMLLYFGVTIRDLGNVYALVGGFAATTLAYIIPGCAYLMTNKKSMKSIHHSESESLVSSTGPQETLSSRVLALAAGLLIGWGVLVMILCCTSIVVL</sequence>
<evidence type="ECO:0000259" key="9">
    <source>
        <dbReference type="Pfam" id="PF01490"/>
    </source>
</evidence>
<dbReference type="OrthoDB" id="28208at2759"/>
<evidence type="ECO:0000313" key="10">
    <source>
        <dbReference type="EMBL" id="CDS13182.1"/>
    </source>
</evidence>
<evidence type="ECO:0000256" key="6">
    <source>
        <dbReference type="ARBA" id="ARBA00022989"/>
    </source>
</evidence>
<evidence type="ECO:0000256" key="5">
    <source>
        <dbReference type="ARBA" id="ARBA00022970"/>
    </source>
</evidence>
<reference evidence="10" key="1">
    <citation type="journal article" date="2014" name="Genome Announc.">
        <title>De novo whole-genome sequence and genome annotation of Lichtheimia ramosa.</title>
        <authorList>
            <person name="Linde J."/>
            <person name="Schwartze V."/>
            <person name="Binder U."/>
            <person name="Lass-Florl C."/>
            <person name="Voigt K."/>
            <person name="Horn F."/>
        </authorList>
    </citation>
    <scope>NUCLEOTIDE SEQUENCE</scope>
    <source>
        <strain evidence="10">JMRC FSU:6197</strain>
    </source>
</reference>
<feature type="transmembrane region" description="Helical" evidence="8">
    <location>
        <begin position="366"/>
        <end position="389"/>
    </location>
</feature>
<comment type="similarity">
    <text evidence="2">Belongs to the amino acid/polyamine transporter 2 family.</text>
</comment>